<dbReference type="Proteomes" id="UP000294656">
    <property type="component" value="Unassembled WGS sequence"/>
</dbReference>
<evidence type="ECO:0000313" key="1">
    <source>
        <dbReference type="EMBL" id="TDO98873.1"/>
    </source>
</evidence>
<keyword evidence="2" id="KW-1185">Reference proteome</keyword>
<protein>
    <submittedName>
        <fullName evidence="1">Uncharacterized protein</fullName>
    </submittedName>
</protein>
<dbReference type="EMBL" id="SNXC01000010">
    <property type="protein sequence ID" value="TDO98873.1"/>
    <property type="molecule type" value="Genomic_DNA"/>
</dbReference>
<dbReference type="OrthoDB" id="9156882at2"/>
<evidence type="ECO:0000313" key="2">
    <source>
        <dbReference type="Proteomes" id="UP000294656"/>
    </source>
</evidence>
<proteinExistence type="predicted"/>
<comment type="caution">
    <text evidence="1">The sequence shown here is derived from an EMBL/GenBank/DDBJ whole genome shotgun (WGS) entry which is preliminary data.</text>
</comment>
<gene>
    <name evidence="1" type="ORF">DFP79_1288</name>
</gene>
<organism evidence="1 2">
    <name type="scientific">Marinomonas balearica</name>
    <dbReference type="NCBI Taxonomy" id="491947"/>
    <lineage>
        <taxon>Bacteria</taxon>
        <taxon>Pseudomonadati</taxon>
        <taxon>Pseudomonadota</taxon>
        <taxon>Gammaproteobacteria</taxon>
        <taxon>Oceanospirillales</taxon>
        <taxon>Oceanospirillaceae</taxon>
        <taxon>Marinomonas</taxon>
    </lineage>
</organism>
<dbReference type="RefSeq" id="WP_133503094.1">
    <property type="nucleotide sequence ID" value="NZ_SNXC01000010.1"/>
</dbReference>
<dbReference type="AlphaFoldDB" id="A0A4R6MBJ6"/>
<accession>A0A4R6MBJ6</accession>
<reference evidence="1 2" key="1">
    <citation type="submission" date="2019-03" db="EMBL/GenBank/DDBJ databases">
        <title>Genomic Encyclopedia of Type Strains, Phase III (KMG-III): the genomes of soil and plant-associated and newly described type strains.</title>
        <authorList>
            <person name="Whitman W."/>
        </authorList>
    </citation>
    <scope>NUCLEOTIDE SEQUENCE [LARGE SCALE GENOMIC DNA]</scope>
    <source>
        <strain evidence="1 2">CECT 7378</strain>
    </source>
</reference>
<name>A0A4R6MBJ6_9GAMM</name>
<sequence>MEIIFSWKIQWGTFEPYSEIENANEPSLDVLSALLMDSGGIPYLDTVEWLDVLVTKIKSIEAKVLERFEWSRESWSAIFEADNVTIYSLYDESCRINVPFTIFKSIFISWRSFLLSKPEAENKVVIAVP</sequence>